<protein>
    <recommendedName>
        <fullName evidence="4">serine-type D-Ala-D-Ala carboxypeptidase</fullName>
        <ecNumber evidence="4">3.4.16.4</ecNumber>
    </recommendedName>
</protein>
<evidence type="ECO:0000256" key="14">
    <source>
        <dbReference type="PIRSR" id="PIRSR618044-2"/>
    </source>
</evidence>
<dbReference type="GO" id="GO:0006508">
    <property type="term" value="P:proteolysis"/>
    <property type="evidence" value="ECO:0007669"/>
    <property type="project" value="UniProtKB-KW"/>
</dbReference>
<keyword evidence="7" id="KW-0732">Signal</keyword>
<comment type="pathway">
    <text evidence="2">Cell wall biogenesis; peptidoglycan biosynthesis.</text>
</comment>
<evidence type="ECO:0000313" key="18">
    <source>
        <dbReference type="Proteomes" id="UP000300879"/>
    </source>
</evidence>
<evidence type="ECO:0000256" key="8">
    <source>
        <dbReference type="ARBA" id="ARBA00022801"/>
    </source>
</evidence>
<keyword evidence="8" id="KW-0378">Hydrolase</keyword>
<keyword evidence="10" id="KW-0573">Peptidoglycan synthesis</keyword>
<evidence type="ECO:0000256" key="15">
    <source>
        <dbReference type="RuleBase" id="RU004016"/>
    </source>
</evidence>
<dbReference type="InterPro" id="IPR012907">
    <property type="entry name" value="Peptidase_S11_C"/>
</dbReference>
<feature type="active site" evidence="13">
    <location>
        <position position="176"/>
    </location>
</feature>
<accession>A0A4P8XHB4</accession>
<keyword evidence="5 17" id="KW-0121">Carboxypeptidase</keyword>
<comment type="catalytic activity">
    <reaction evidence="12">
        <text>Preferential cleavage: (Ac)2-L-Lys-D-Ala-|-D-Ala. Also transpeptidation of peptidyl-alanyl moieties that are N-acyl substituents of D-alanine.</text>
        <dbReference type="EC" id="3.4.16.4"/>
    </reaction>
</comment>
<feature type="domain" description="Peptidase S11 D-Ala-D-Ala carboxypeptidase A C-terminal" evidence="16">
    <location>
        <begin position="354"/>
        <end position="454"/>
    </location>
</feature>
<evidence type="ECO:0000256" key="6">
    <source>
        <dbReference type="ARBA" id="ARBA00022670"/>
    </source>
</evidence>
<dbReference type="InterPro" id="IPR012338">
    <property type="entry name" value="Beta-lactam/transpept-like"/>
</dbReference>
<sequence>MKESKMKEQISYKMKHNVKPVTKRPIIQRTLASVMLLNILCFSAIPAAAALAEPAPAATTTETTASPAETAKPEKLDKVAGVDSLGLQVRSAVLMEPTTGQVLMSLNSDNALPPASMTKMMTEYIVQHEIKQGNLTWDTMVTVQENASLNQGSRIFLAQGDQHTVEELYIAMAVGSANDATVALAEYIAGSEEEFVKMMNDYAQKMGMETAYFANATGLSIKDMPEKYRPADPRETVLSAMDTAKLVKYIVQEHPDFSKYTTIQTYQFRERDQAPIVNLNWMLEANKDVPNFRAFAYEGLDGMKTGFTEEALNTFAGTAERDGLRLISVVMGAETKASRFTETRKVLDYGFNNFEVKQVIDAGSTIEGFETIPVSKGKEQSLPLAIDKSVSFMVPKNSEGKSYTVEAKLDNPTLTAPVQKGTKVGTVTYSYHIDGVKNIQKATVDLIAAEEAEKAGWFKLFLRAIQQFFADLFQSIKNLF</sequence>
<dbReference type="GO" id="GO:0009002">
    <property type="term" value="F:serine-type D-Ala-D-Ala carboxypeptidase activity"/>
    <property type="evidence" value="ECO:0007669"/>
    <property type="project" value="UniProtKB-EC"/>
</dbReference>
<dbReference type="SUPFAM" id="SSF69189">
    <property type="entry name" value="Penicillin-binding protein associated domain"/>
    <property type="match status" value="1"/>
</dbReference>
<dbReference type="InterPro" id="IPR037167">
    <property type="entry name" value="Peptidase_S11_C_sf"/>
</dbReference>
<keyword evidence="9" id="KW-0133">Cell shape</keyword>
<feature type="active site" description="Acyl-ester intermediate" evidence="13">
    <location>
        <position position="116"/>
    </location>
</feature>
<evidence type="ECO:0000256" key="5">
    <source>
        <dbReference type="ARBA" id="ARBA00022645"/>
    </source>
</evidence>
<keyword evidence="11" id="KW-0961">Cell wall biogenesis/degradation</keyword>
<evidence type="ECO:0000256" key="13">
    <source>
        <dbReference type="PIRSR" id="PIRSR618044-1"/>
    </source>
</evidence>
<evidence type="ECO:0000256" key="7">
    <source>
        <dbReference type="ARBA" id="ARBA00022729"/>
    </source>
</evidence>
<dbReference type="InterPro" id="IPR015956">
    <property type="entry name" value="Peniciliin-bd_prot_C_sf"/>
</dbReference>
<dbReference type="EC" id="3.4.16.4" evidence="4"/>
<dbReference type="EMBL" id="CP040396">
    <property type="protein sequence ID" value="QCT00810.1"/>
    <property type="molecule type" value="Genomic_DNA"/>
</dbReference>
<feature type="binding site" evidence="14">
    <location>
        <position position="304"/>
    </location>
    <ligand>
        <name>substrate</name>
    </ligand>
</feature>
<comment type="similarity">
    <text evidence="3 15">Belongs to the peptidase S11 family.</text>
</comment>
<evidence type="ECO:0000259" key="16">
    <source>
        <dbReference type="SMART" id="SM00936"/>
    </source>
</evidence>
<dbReference type="Pfam" id="PF00768">
    <property type="entry name" value="Peptidase_S11"/>
    <property type="match status" value="1"/>
</dbReference>
<evidence type="ECO:0000256" key="1">
    <source>
        <dbReference type="ARBA" id="ARBA00003217"/>
    </source>
</evidence>
<reference evidence="17 18" key="1">
    <citation type="submission" date="2019-05" db="EMBL/GenBank/DDBJ databases">
        <authorList>
            <person name="Chen C."/>
        </authorList>
    </citation>
    <scope>NUCLEOTIDE SEQUENCE [LARGE SCALE GENOMIC DNA]</scope>
    <source>
        <strain evidence="17 18">HB172198</strain>
    </source>
</reference>
<dbReference type="GO" id="GO:0009252">
    <property type="term" value="P:peptidoglycan biosynthetic process"/>
    <property type="evidence" value="ECO:0007669"/>
    <property type="project" value="UniProtKB-UniPathway"/>
</dbReference>
<dbReference type="GO" id="GO:0071555">
    <property type="term" value="P:cell wall organization"/>
    <property type="evidence" value="ECO:0007669"/>
    <property type="project" value="UniProtKB-KW"/>
</dbReference>
<evidence type="ECO:0000256" key="10">
    <source>
        <dbReference type="ARBA" id="ARBA00022984"/>
    </source>
</evidence>
<dbReference type="KEGG" id="palo:E6C60_0083"/>
<keyword evidence="18" id="KW-1185">Reference proteome</keyword>
<proteinExistence type="inferred from homology"/>
<evidence type="ECO:0000256" key="3">
    <source>
        <dbReference type="ARBA" id="ARBA00007164"/>
    </source>
</evidence>
<dbReference type="PRINTS" id="PR00725">
    <property type="entry name" value="DADACBPTASE1"/>
</dbReference>
<dbReference type="GO" id="GO:0008360">
    <property type="term" value="P:regulation of cell shape"/>
    <property type="evidence" value="ECO:0007669"/>
    <property type="project" value="UniProtKB-KW"/>
</dbReference>
<name>A0A4P8XHB4_9BACL</name>
<evidence type="ECO:0000256" key="4">
    <source>
        <dbReference type="ARBA" id="ARBA00012448"/>
    </source>
</evidence>
<dbReference type="PANTHER" id="PTHR21581">
    <property type="entry name" value="D-ALANYL-D-ALANINE CARBOXYPEPTIDASE"/>
    <property type="match status" value="1"/>
</dbReference>
<evidence type="ECO:0000313" key="17">
    <source>
        <dbReference type="EMBL" id="QCT00810.1"/>
    </source>
</evidence>
<dbReference type="InterPro" id="IPR001967">
    <property type="entry name" value="Peptidase_S11_N"/>
</dbReference>
<gene>
    <name evidence="17" type="ORF">E6C60_0083</name>
</gene>
<feature type="active site" description="Proton acceptor" evidence="13">
    <location>
        <position position="119"/>
    </location>
</feature>
<dbReference type="UniPathway" id="UPA00219"/>
<dbReference type="AlphaFoldDB" id="A0A4P8XHB4"/>
<evidence type="ECO:0000256" key="12">
    <source>
        <dbReference type="ARBA" id="ARBA00034000"/>
    </source>
</evidence>
<dbReference type="SUPFAM" id="SSF56601">
    <property type="entry name" value="beta-lactamase/transpeptidase-like"/>
    <property type="match status" value="1"/>
</dbReference>
<dbReference type="PANTHER" id="PTHR21581:SF11">
    <property type="entry name" value="D-ALANYL-D-ALANINE CARBOXYPEPTIDASE DACA"/>
    <property type="match status" value="1"/>
</dbReference>
<dbReference type="Gene3D" id="2.60.410.10">
    <property type="entry name" value="D-Ala-D-Ala carboxypeptidase, C-terminal domain"/>
    <property type="match status" value="1"/>
</dbReference>
<keyword evidence="6" id="KW-0645">Protease</keyword>
<dbReference type="Pfam" id="PF07943">
    <property type="entry name" value="PBP5_C"/>
    <property type="match status" value="1"/>
</dbReference>
<dbReference type="Gene3D" id="3.40.710.10">
    <property type="entry name" value="DD-peptidase/beta-lactamase superfamily"/>
    <property type="match status" value="1"/>
</dbReference>
<evidence type="ECO:0000256" key="9">
    <source>
        <dbReference type="ARBA" id="ARBA00022960"/>
    </source>
</evidence>
<dbReference type="Proteomes" id="UP000300879">
    <property type="component" value="Chromosome"/>
</dbReference>
<dbReference type="InterPro" id="IPR018044">
    <property type="entry name" value="Peptidase_S11"/>
</dbReference>
<evidence type="ECO:0000256" key="11">
    <source>
        <dbReference type="ARBA" id="ARBA00023316"/>
    </source>
</evidence>
<evidence type="ECO:0000256" key="2">
    <source>
        <dbReference type="ARBA" id="ARBA00004752"/>
    </source>
</evidence>
<comment type="function">
    <text evidence="1">Removes C-terminal D-alanyl residues from sugar-peptide cell wall precursors.</text>
</comment>
<dbReference type="SMART" id="SM00936">
    <property type="entry name" value="PBP5_C"/>
    <property type="match status" value="1"/>
</dbReference>
<organism evidence="17 18">
    <name type="scientific">Paenibacillus algicola</name>
    <dbReference type="NCBI Taxonomy" id="2565926"/>
    <lineage>
        <taxon>Bacteria</taxon>
        <taxon>Bacillati</taxon>
        <taxon>Bacillota</taxon>
        <taxon>Bacilli</taxon>
        <taxon>Bacillales</taxon>
        <taxon>Paenibacillaceae</taxon>
        <taxon>Paenibacillus</taxon>
    </lineage>
</organism>